<comment type="function">
    <text evidence="1">Decarboxylates L-threonine-O-3-phosphate to yield (R)-1-amino-2-propanol O-2-phosphate, the precursor for the linkage between the nucleotide loop and the corrin ring in cobalamin.</text>
</comment>
<dbReference type="GO" id="GO:0009236">
    <property type="term" value="P:cobalamin biosynthetic process"/>
    <property type="evidence" value="ECO:0007669"/>
    <property type="project" value="UniProtKB-UniRule"/>
</dbReference>
<dbReference type="InterPro" id="IPR027417">
    <property type="entry name" value="P-loop_NTPase"/>
</dbReference>
<dbReference type="STRING" id="57664.SAMN05661003_1269"/>
<evidence type="ECO:0000259" key="9">
    <source>
        <dbReference type="Pfam" id="PF07685"/>
    </source>
</evidence>
<dbReference type="GO" id="GO:0015420">
    <property type="term" value="F:ABC-type vitamin B12 transporter activity"/>
    <property type="evidence" value="ECO:0007669"/>
    <property type="project" value="UniProtKB-UniRule"/>
</dbReference>
<dbReference type="PROSITE" id="PS51273">
    <property type="entry name" value="GATASE_TYPE_1"/>
    <property type="match status" value="1"/>
</dbReference>
<reference evidence="11" key="1">
    <citation type="submission" date="2016-10" db="EMBL/GenBank/DDBJ databases">
        <authorList>
            <person name="Varghese N."/>
            <person name="Submissions S."/>
        </authorList>
    </citation>
    <scope>NUCLEOTIDE SEQUENCE [LARGE SCALE GENOMIC DNA]</scope>
    <source>
        <strain evidence="11">DSM 8987</strain>
    </source>
</reference>
<dbReference type="HAMAP" id="MF_00028">
    <property type="entry name" value="CobQ"/>
    <property type="match status" value="1"/>
</dbReference>
<dbReference type="Pfam" id="PF07685">
    <property type="entry name" value="GATase_3"/>
    <property type="match status" value="1"/>
</dbReference>
<name>A0A1G7F233_9BACT</name>
<dbReference type="AlphaFoldDB" id="A0A1G7F233"/>
<evidence type="ECO:0000256" key="5">
    <source>
        <dbReference type="ARBA" id="ARBA00048531"/>
    </source>
</evidence>
<dbReference type="Pfam" id="PF00155">
    <property type="entry name" value="Aminotran_1_2"/>
    <property type="match status" value="1"/>
</dbReference>
<keyword evidence="4 6" id="KW-0315">Glutamine amidotransferase</keyword>
<evidence type="ECO:0000259" key="8">
    <source>
        <dbReference type="Pfam" id="PF01656"/>
    </source>
</evidence>
<dbReference type="CDD" id="cd01750">
    <property type="entry name" value="GATase1_CobQ"/>
    <property type="match status" value="1"/>
</dbReference>
<keyword evidence="11" id="KW-1185">Reference proteome</keyword>
<evidence type="ECO:0000256" key="3">
    <source>
        <dbReference type="ARBA" id="ARBA00022573"/>
    </source>
</evidence>
<dbReference type="InterPro" id="IPR011698">
    <property type="entry name" value="GATase_3"/>
</dbReference>
<dbReference type="UniPathway" id="UPA00148"/>
<dbReference type="SUPFAM" id="SSF52317">
    <property type="entry name" value="Class I glutamine amidotransferase-like"/>
    <property type="match status" value="1"/>
</dbReference>
<dbReference type="CDD" id="cd05389">
    <property type="entry name" value="CobQ_N"/>
    <property type="match status" value="1"/>
</dbReference>
<dbReference type="InterPro" id="IPR047045">
    <property type="entry name" value="CobQ_N"/>
</dbReference>
<dbReference type="Pfam" id="PF01656">
    <property type="entry name" value="CbiA"/>
    <property type="match status" value="1"/>
</dbReference>
<evidence type="ECO:0000256" key="6">
    <source>
        <dbReference type="HAMAP-Rule" id="MF_00028"/>
    </source>
</evidence>
<evidence type="ECO:0000256" key="4">
    <source>
        <dbReference type="ARBA" id="ARBA00022962"/>
    </source>
</evidence>
<dbReference type="OrthoDB" id="9808302at2"/>
<sequence length="865" mass="94602">MTLNQPPRHQHGGNLSQLLQRSGTDTLVDFSANLNPLGPPEWLRPLISAHISDLVHYPDPHCSALTQAVAERFATTTDQVLIGNGASELLHLLIRGLAKTRLVLPLPSYADYNEVARLHAMHVTSLVLSESNGFALELDTLETCLDADHAADTLVILGQPNNPTGSQLAVEELRALVRRHPLTTFLIDESFLDLSDAPASLGHERPANVIILQSLTKTYAIAGLRLGIALGNADLMARCRRLQPLWSVNTLAQEVGQAALADDDYRLRSRAFVREQRQALAEMVAQLPGVSVFPGNANFLLCRLDHPQFTAVHLTEQALQQGIALRACDNFAGLDARYFRVAVRPPAEQQRLEQVLTGLLAPRRAIPRKRKTPALMFQGTGSNAGKSVLTAALCRILYQDGFDVAPFKAQNMSLNSFVTCDGGEMGRAQVMQAQACRLDPDVRMNPVLLKPNSDTGSQIIVLGKAVGNMHFRAYAEHKRDIFEQVKRSYDSLAAEHQVMVLEGAGSPAEINLKSGDIVNMNMARYAAAPVLLVGDIDRGGVFASFVGTMELLNEAERHQVAGFVINRFRGDATLLGSALDATLRHSGKPVLGVVPYLHRLGLPEEDSVSFKQGTLHTATDAMAEDGLDIAIIDLPHISNFTDIDALTIEPDVRLRVVRHADQLGRPDALILPGSKNVAADLIHLRHSGLADRLLQRADDERCEIVGICGGFQMLGTTLRDPHAIEGTKEPLAGLGLLPLDTCLEPDKTTLQTRCQHLPSGHDLIGYEIHHGHTTAAGLQPLAYNAAGELIGGAMRNGRVWGTYLHGLFDADPFRRWFIDRLRQRRGWPCDGRIRACYDLEPAFDRLADTVRAALDLDALYRRIGL</sequence>
<dbReference type="InterPro" id="IPR004839">
    <property type="entry name" value="Aminotransferase_I/II_large"/>
</dbReference>
<organism evidence="10 11">
    <name type="scientific">Desulfuromonas thiophila</name>
    <dbReference type="NCBI Taxonomy" id="57664"/>
    <lineage>
        <taxon>Bacteria</taxon>
        <taxon>Pseudomonadati</taxon>
        <taxon>Thermodesulfobacteriota</taxon>
        <taxon>Desulfuromonadia</taxon>
        <taxon>Desulfuromonadales</taxon>
        <taxon>Desulfuromonadaceae</taxon>
        <taxon>Desulfuromonas</taxon>
    </lineage>
</organism>
<dbReference type="InterPro" id="IPR029062">
    <property type="entry name" value="Class_I_gatase-like"/>
</dbReference>
<feature type="domain" description="Aminotransferase class I/classII large" evidence="7">
    <location>
        <begin position="27"/>
        <end position="356"/>
    </location>
</feature>
<comment type="pathway">
    <text evidence="2 6">Cofactor biosynthesis; adenosylcobalamin biosynthesis.</text>
</comment>
<evidence type="ECO:0000313" key="11">
    <source>
        <dbReference type="Proteomes" id="UP000243205"/>
    </source>
</evidence>
<dbReference type="InterPro" id="IPR002586">
    <property type="entry name" value="CobQ/CobB/MinD/ParA_Nub-bd_dom"/>
</dbReference>
<feature type="domain" description="CobB/CobQ-like glutamine amidotransferase" evidence="9">
    <location>
        <begin position="628"/>
        <end position="812"/>
    </location>
</feature>
<dbReference type="InterPro" id="IPR005860">
    <property type="entry name" value="CobD"/>
</dbReference>
<dbReference type="InterPro" id="IPR015421">
    <property type="entry name" value="PyrdxlP-dep_Trfase_major"/>
</dbReference>
<keyword evidence="3 6" id="KW-0169">Cobalamin biosynthesis</keyword>
<evidence type="ECO:0000313" key="10">
    <source>
        <dbReference type="EMBL" id="SDE69994.1"/>
    </source>
</evidence>
<feature type="domain" description="CobQ/CobB/MinD/ParA nucleotide binding" evidence="8">
    <location>
        <begin position="375"/>
        <end position="600"/>
    </location>
</feature>
<proteinExistence type="inferred from homology"/>
<dbReference type="Proteomes" id="UP000243205">
    <property type="component" value="Unassembled WGS sequence"/>
</dbReference>
<dbReference type="InterPro" id="IPR033949">
    <property type="entry name" value="CobQ_GATase1"/>
</dbReference>
<dbReference type="CDD" id="cd00609">
    <property type="entry name" value="AAT_like"/>
    <property type="match status" value="1"/>
</dbReference>
<comment type="similarity">
    <text evidence="6">Belongs to the CobB/CobQ family. CobQ subfamily.</text>
</comment>
<dbReference type="SUPFAM" id="SSF53383">
    <property type="entry name" value="PLP-dependent transferases"/>
    <property type="match status" value="1"/>
</dbReference>
<dbReference type="RefSeq" id="WP_092080746.1">
    <property type="nucleotide sequence ID" value="NZ_FNAQ01000026.1"/>
</dbReference>
<dbReference type="PROSITE" id="PS00105">
    <property type="entry name" value="AA_TRANSFER_CLASS_1"/>
    <property type="match status" value="1"/>
</dbReference>
<dbReference type="Gene3D" id="3.90.1150.10">
    <property type="entry name" value="Aspartate Aminotransferase, domain 1"/>
    <property type="match status" value="1"/>
</dbReference>
<dbReference type="SUPFAM" id="SSF52540">
    <property type="entry name" value="P-loop containing nucleoside triphosphate hydrolases"/>
    <property type="match status" value="1"/>
</dbReference>
<gene>
    <name evidence="6" type="primary">cobQ</name>
    <name evidence="10" type="ORF">SAMN05661003_1269</name>
</gene>
<accession>A0A1G7F233</accession>
<dbReference type="InterPro" id="IPR015424">
    <property type="entry name" value="PyrdxlP-dep_Trfase"/>
</dbReference>
<dbReference type="Gene3D" id="3.40.50.880">
    <property type="match status" value="1"/>
</dbReference>
<evidence type="ECO:0000256" key="1">
    <source>
        <dbReference type="ARBA" id="ARBA00003444"/>
    </source>
</evidence>
<dbReference type="PANTHER" id="PTHR21343">
    <property type="entry name" value="DETHIOBIOTIN SYNTHETASE"/>
    <property type="match status" value="1"/>
</dbReference>
<protein>
    <recommendedName>
        <fullName evidence="6">Cobyric acid synthase</fullName>
    </recommendedName>
</protein>
<evidence type="ECO:0000259" key="7">
    <source>
        <dbReference type="Pfam" id="PF00155"/>
    </source>
</evidence>
<comment type="function">
    <text evidence="6">Catalyzes amidations at positions B, D, E, and G on adenosylcobyrinic A,C-diamide. NH(2) groups are provided by glutamine, and one molecule of ATP is hydrogenolyzed for each amidation.</text>
</comment>
<dbReference type="GO" id="GO:0030170">
    <property type="term" value="F:pyridoxal phosphate binding"/>
    <property type="evidence" value="ECO:0007669"/>
    <property type="project" value="InterPro"/>
</dbReference>
<dbReference type="InterPro" id="IPR004838">
    <property type="entry name" value="NHTrfase_class1_PyrdxlP-BS"/>
</dbReference>
<feature type="active site" evidence="6">
    <location>
        <position position="805"/>
    </location>
</feature>
<feature type="active site" description="Nucleophile" evidence="6">
    <location>
        <position position="708"/>
    </location>
</feature>
<dbReference type="NCBIfam" id="TIGR01140">
    <property type="entry name" value="L_thr_O3P_dcar"/>
    <property type="match status" value="1"/>
</dbReference>
<dbReference type="InterPro" id="IPR015422">
    <property type="entry name" value="PyrdxlP-dep_Trfase_small"/>
</dbReference>
<evidence type="ECO:0000256" key="2">
    <source>
        <dbReference type="ARBA" id="ARBA00004953"/>
    </source>
</evidence>
<dbReference type="NCBIfam" id="TIGR00313">
    <property type="entry name" value="cobQ"/>
    <property type="match status" value="1"/>
</dbReference>
<dbReference type="EMBL" id="FNAQ01000026">
    <property type="protein sequence ID" value="SDE69994.1"/>
    <property type="molecule type" value="Genomic_DNA"/>
</dbReference>
<dbReference type="PANTHER" id="PTHR21343:SF1">
    <property type="entry name" value="COBYRIC ACID SYNTHASE"/>
    <property type="match status" value="1"/>
</dbReference>
<dbReference type="PROSITE" id="PS51274">
    <property type="entry name" value="GATASE_COBBQ"/>
    <property type="match status" value="1"/>
</dbReference>
<dbReference type="GO" id="GO:0048472">
    <property type="term" value="F:threonine-phosphate decarboxylase activity"/>
    <property type="evidence" value="ECO:0007669"/>
    <property type="project" value="UniProtKB-EC"/>
</dbReference>
<comment type="catalytic activity">
    <reaction evidence="5">
        <text>O-phospho-L-threonine + H(+) = (R)-1-aminopropan-2-yl phosphate + CO2</text>
        <dbReference type="Rhea" id="RHEA:11492"/>
        <dbReference type="ChEBI" id="CHEBI:15378"/>
        <dbReference type="ChEBI" id="CHEBI:16526"/>
        <dbReference type="ChEBI" id="CHEBI:58563"/>
        <dbReference type="ChEBI" id="CHEBI:58675"/>
        <dbReference type="EC" id="4.1.1.81"/>
    </reaction>
</comment>
<dbReference type="NCBIfam" id="NF001989">
    <property type="entry name" value="PRK00784.1"/>
    <property type="match status" value="1"/>
</dbReference>
<dbReference type="Gene3D" id="3.40.640.10">
    <property type="entry name" value="Type I PLP-dependent aspartate aminotransferase-like (Major domain)"/>
    <property type="match status" value="1"/>
</dbReference>
<dbReference type="Gene3D" id="3.40.50.300">
    <property type="entry name" value="P-loop containing nucleotide triphosphate hydrolases"/>
    <property type="match status" value="1"/>
</dbReference>
<dbReference type="InterPro" id="IPR004459">
    <property type="entry name" value="CobQ_synth"/>
</dbReference>